<evidence type="ECO:0008006" key="4">
    <source>
        <dbReference type="Google" id="ProtNLM"/>
    </source>
</evidence>
<accession>A0A3M7L8V7</accession>
<keyword evidence="1" id="KW-0732">Signal</keyword>
<evidence type="ECO:0000313" key="2">
    <source>
        <dbReference type="EMBL" id="RMZ59037.1"/>
    </source>
</evidence>
<organism evidence="2 3">
    <name type="scientific">Chryseobacterium nematophagum</name>
    <dbReference type="NCBI Taxonomy" id="2305228"/>
    <lineage>
        <taxon>Bacteria</taxon>
        <taxon>Pseudomonadati</taxon>
        <taxon>Bacteroidota</taxon>
        <taxon>Flavobacteriia</taxon>
        <taxon>Flavobacteriales</taxon>
        <taxon>Weeksellaceae</taxon>
        <taxon>Chryseobacterium group</taxon>
        <taxon>Chryseobacterium</taxon>
    </lineage>
</organism>
<comment type="caution">
    <text evidence="2">The sequence shown here is derived from an EMBL/GenBank/DDBJ whole genome shotgun (WGS) entry which is preliminary data.</text>
</comment>
<name>A0A3M7L8V7_9FLAO</name>
<dbReference type="Proteomes" id="UP000267524">
    <property type="component" value="Unassembled WGS sequence"/>
</dbReference>
<feature type="signal peptide" evidence="1">
    <location>
        <begin position="1"/>
        <end position="27"/>
    </location>
</feature>
<feature type="chain" id="PRO_5018118782" description="CHAP domain-containing protein" evidence="1">
    <location>
        <begin position="28"/>
        <end position="219"/>
    </location>
</feature>
<sequence length="219" mass="24023">MKKLKKTAVVFLGILILESLVSCNADRADEISSPEIGTPNSTTLTAKNDKLPNFLNDKGRAAMQLSKSKKKKLAFDLLSGRESVQNYTSGVCYEVVAFVRFLLGDPVPNSNQEIRNQYLYDTSHSRAWNGTSDFNTGDVIIFSERRREGMEPVHTAIATGQGCEVRSVNGGLLGSGWRPTNIRTVLAGTNSSGEAIHDGTTITVRILNLRRPTIHDELL</sequence>
<dbReference type="EMBL" id="QWIV01000014">
    <property type="protein sequence ID" value="RMZ59037.1"/>
    <property type="molecule type" value="Genomic_DNA"/>
</dbReference>
<reference evidence="2 3" key="1">
    <citation type="submission" date="2018-08" db="EMBL/GenBank/DDBJ databases">
        <title>Chryseobacterium nematophagum: a novel matrix digesting pathogen of nematodes.</title>
        <authorList>
            <person name="Page A."/>
            <person name="Roberts M."/>
            <person name="Felix M.-A."/>
            <person name="Weir W."/>
        </authorList>
    </citation>
    <scope>NUCLEOTIDE SEQUENCE [LARGE SCALE GENOMIC DNA]</scope>
    <source>
        <strain evidence="2 3">JUb275</strain>
    </source>
</reference>
<proteinExistence type="predicted"/>
<evidence type="ECO:0000256" key="1">
    <source>
        <dbReference type="SAM" id="SignalP"/>
    </source>
</evidence>
<gene>
    <name evidence="2" type="ORF">D1632_15870</name>
</gene>
<protein>
    <recommendedName>
        <fullName evidence="4">CHAP domain-containing protein</fullName>
    </recommendedName>
</protein>
<dbReference type="AlphaFoldDB" id="A0A3M7L8V7"/>
<evidence type="ECO:0000313" key="3">
    <source>
        <dbReference type="Proteomes" id="UP000267524"/>
    </source>
</evidence>
<keyword evidence="3" id="KW-1185">Reference proteome</keyword>